<name>A0A6A4T775_SCOMX</name>
<sequence length="95" mass="11155">MWLRRGGRRQRSVQQHTGESMPERRMGHKRHTNQTERQRSVFTVCDMNVCQVFLFQIFISNSGGSVSSDAIYTKYFLYTPCVVYLKKLDILIHAL</sequence>
<feature type="compositionally biased region" description="Basic residues" evidence="1">
    <location>
        <begin position="1"/>
        <end position="11"/>
    </location>
</feature>
<dbReference type="Proteomes" id="UP000438429">
    <property type="component" value="Unassembled WGS sequence"/>
</dbReference>
<comment type="caution">
    <text evidence="2">The sequence shown here is derived from an EMBL/GenBank/DDBJ whole genome shotgun (WGS) entry which is preliminary data.</text>
</comment>
<dbReference type="EMBL" id="VEVO01000006">
    <property type="protein sequence ID" value="KAF0040995.1"/>
    <property type="molecule type" value="Genomic_DNA"/>
</dbReference>
<protein>
    <submittedName>
        <fullName evidence="2">Uncharacterized protein</fullName>
    </submittedName>
</protein>
<reference evidence="2 3" key="1">
    <citation type="submission" date="2019-06" db="EMBL/GenBank/DDBJ databases">
        <title>Draft genomes of female and male turbot (Scophthalmus maximus).</title>
        <authorList>
            <person name="Xu H."/>
            <person name="Xu X.-W."/>
            <person name="Shao C."/>
            <person name="Chen S."/>
        </authorList>
    </citation>
    <scope>NUCLEOTIDE SEQUENCE [LARGE SCALE GENOMIC DNA]</scope>
    <source>
        <strain evidence="2">Ysfricsl-2016a</strain>
        <tissue evidence="2">Blood</tissue>
    </source>
</reference>
<evidence type="ECO:0000313" key="2">
    <source>
        <dbReference type="EMBL" id="KAF0040995.1"/>
    </source>
</evidence>
<feature type="region of interest" description="Disordered" evidence="1">
    <location>
        <begin position="1"/>
        <end position="35"/>
    </location>
</feature>
<evidence type="ECO:0000256" key="1">
    <source>
        <dbReference type="SAM" id="MobiDB-lite"/>
    </source>
</evidence>
<accession>A0A6A4T775</accession>
<proteinExistence type="predicted"/>
<organism evidence="2 3">
    <name type="scientific">Scophthalmus maximus</name>
    <name type="common">Turbot</name>
    <name type="synonym">Psetta maxima</name>
    <dbReference type="NCBI Taxonomy" id="52904"/>
    <lineage>
        <taxon>Eukaryota</taxon>
        <taxon>Metazoa</taxon>
        <taxon>Chordata</taxon>
        <taxon>Craniata</taxon>
        <taxon>Vertebrata</taxon>
        <taxon>Euteleostomi</taxon>
        <taxon>Actinopterygii</taxon>
        <taxon>Neopterygii</taxon>
        <taxon>Teleostei</taxon>
        <taxon>Neoteleostei</taxon>
        <taxon>Acanthomorphata</taxon>
        <taxon>Carangaria</taxon>
        <taxon>Pleuronectiformes</taxon>
        <taxon>Pleuronectoidei</taxon>
        <taxon>Scophthalmidae</taxon>
        <taxon>Scophthalmus</taxon>
    </lineage>
</organism>
<gene>
    <name evidence="2" type="ORF">F2P81_006893</name>
</gene>
<evidence type="ECO:0000313" key="3">
    <source>
        <dbReference type="Proteomes" id="UP000438429"/>
    </source>
</evidence>
<dbReference type="AlphaFoldDB" id="A0A6A4T775"/>